<dbReference type="Gene3D" id="1.20.120.350">
    <property type="entry name" value="Voltage-gated potassium channels. Chain C"/>
    <property type="match status" value="4"/>
</dbReference>
<dbReference type="InterPro" id="IPR005821">
    <property type="entry name" value="Ion_trans_dom"/>
</dbReference>
<feature type="binding site" evidence="11">
    <location>
        <position position="605"/>
    </location>
    <ligand>
        <name>Ca(2+)</name>
        <dbReference type="ChEBI" id="CHEBI:29108"/>
    </ligand>
</feature>
<feature type="transmembrane region" description="Helical" evidence="15">
    <location>
        <begin position="187"/>
        <end position="210"/>
    </location>
</feature>
<feature type="transmembrane region" description="Helical" evidence="15">
    <location>
        <begin position="264"/>
        <end position="283"/>
    </location>
</feature>
<feature type="transmembrane region" description="Helical" evidence="15">
    <location>
        <begin position="1271"/>
        <end position="1296"/>
    </location>
</feature>
<keyword evidence="4" id="KW-0677">Repeat</keyword>
<evidence type="ECO:0000256" key="2">
    <source>
        <dbReference type="ARBA" id="ARBA00022448"/>
    </source>
</evidence>
<feature type="compositionally biased region" description="Polar residues" evidence="14">
    <location>
        <begin position="816"/>
        <end position="842"/>
    </location>
</feature>
<feature type="transmembrane region" description="Helical" evidence="15">
    <location>
        <begin position="882"/>
        <end position="900"/>
    </location>
</feature>
<feature type="transmembrane region" description="Helical" evidence="15">
    <location>
        <begin position="912"/>
        <end position="937"/>
    </location>
</feature>
<feature type="transmembrane region" description="Helical" evidence="15">
    <location>
        <begin position="492"/>
        <end position="511"/>
    </location>
</feature>
<feature type="transmembrane region" description="Helical" evidence="15">
    <location>
        <begin position="295"/>
        <end position="319"/>
    </location>
</feature>
<feature type="binding site" evidence="11">
    <location>
        <position position="274"/>
    </location>
    <ligand>
        <name>Ca(2+)</name>
        <dbReference type="ChEBI" id="CHEBI:29108"/>
    </ligand>
</feature>
<evidence type="ECO:0000259" key="16">
    <source>
        <dbReference type="Pfam" id="PF00520"/>
    </source>
</evidence>
<dbReference type="SUPFAM" id="SSF81324">
    <property type="entry name" value="Voltage-gated potassium channels"/>
    <property type="match status" value="4"/>
</dbReference>
<feature type="transmembrane region" description="Helical" evidence="15">
    <location>
        <begin position="1120"/>
        <end position="1145"/>
    </location>
</feature>
<evidence type="ECO:0000313" key="17">
    <source>
        <dbReference type="EMBL" id="CDW78622.1"/>
    </source>
</evidence>
<dbReference type="EMBL" id="CCKQ01007257">
    <property type="protein sequence ID" value="CDW78622.1"/>
    <property type="molecule type" value="Genomic_DNA"/>
</dbReference>
<accession>A0A078AAK8</accession>
<proteinExistence type="inferred from homology"/>
<feature type="transmembrane region" description="Helical" evidence="15">
    <location>
        <begin position="1317"/>
        <end position="1343"/>
    </location>
</feature>
<evidence type="ECO:0000256" key="6">
    <source>
        <dbReference type="ARBA" id="ARBA00022989"/>
    </source>
</evidence>
<comment type="subcellular location">
    <subcellularLocation>
        <location evidence="1 12">Membrane</location>
        <topology evidence="1 12">Multi-pass membrane protein</topology>
    </subcellularLocation>
</comment>
<evidence type="ECO:0000256" key="8">
    <source>
        <dbReference type="ARBA" id="ARBA00023136"/>
    </source>
</evidence>
<evidence type="ECO:0000256" key="12">
    <source>
        <dbReference type="RuleBase" id="RU003808"/>
    </source>
</evidence>
<evidence type="ECO:0000256" key="10">
    <source>
        <dbReference type="ARBA" id="ARBA00023303"/>
    </source>
</evidence>
<keyword evidence="18" id="KW-1185">Reference proteome</keyword>
<feature type="compositionally biased region" description="Basic and acidic residues" evidence="14">
    <location>
        <begin position="799"/>
        <end position="809"/>
    </location>
</feature>
<feature type="compositionally biased region" description="Polar residues" evidence="14">
    <location>
        <begin position="1715"/>
        <end position="1748"/>
    </location>
</feature>
<organism evidence="17 18">
    <name type="scientific">Stylonychia lemnae</name>
    <name type="common">Ciliate</name>
    <dbReference type="NCBI Taxonomy" id="5949"/>
    <lineage>
        <taxon>Eukaryota</taxon>
        <taxon>Sar</taxon>
        <taxon>Alveolata</taxon>
        <taxon>Ciliophora</taxon>
        <taxon>Intramacronucleata</taxon>
        <taxon>Spirotrichea</taxon>
        <taxon>Stichotrichia</taxon>
        <taxon>Sporadotrichida</taxon>
        <taxon>Oxytrichidae</taxon>
        <taxon>Stylonychinae</taxon>
        <taxon>Stylonychia</taxon>
    </lineage>
</organism>
<dbReference type="InParanoid" id="A0A078AAK8"/>
<keyword evidence="12" id="KW-0109">Calcium transport</keyword>
<evidence type="ECO:0000313" key="18">
    <source>
        <dbReference type="Proteomes" id="UP000039865"/>
    </source>
</evidence>
<evidence type="ECO:0000256" key="14">
    <source>
        <dbReference type="SAM" id="MobiDB-lite"/>
    </source>
</evidence>
<gene>
    <name evidence="17" type="primary">Contig9576.g10248</name>
    <name evidence="17" type="ORF">STYLEM_7603</name>
</gene>
<evidence type="ECO:0000256" key="11">
    <source>
        <dbReference type="PIRSR" id="PIRSR602077-1"/>
    </source>
</evidence>
<keyword evidence="9" id="KW-0325">Glycoprotein</keyword>
<evidence type="ECO:0000256" key="13">
    <source>
        <dbReference type="SAM" id="Coils"/>
    </source>
</evidence>
<dbReference type="OrthoDB" id="193091at2759"/>
<evidence type="ECO:0000256" key="15">
    <source>
        <dbReference type="SAM" id="Phobius"/>
    </source>
</evidence>
<dbReference type="PRINTS" id="PR00167">
    <property type="entry name" value="CACHANNEL"/>
</dbReference>
<feature type="transmembrane region" description="Helical" evidence="15">
    <location>
        <begin position="459"/>
        <end position="480"/>
    </location>
</feature>
<dbReference type="FunFam" id="1.20.120.350:FF:000009">
    <property type="entry name" value="Voltage-dependent T-type calcium channel subunit alpha"/>
    <property type="match status" value="2"/>
</dbReference>
<feature type="region of interest" description="Disordered" evidence="14">
    <location>
        <begin position="799"/>
        <end position="844"/>
    </location>
</feature>
<dbReference type="GO" id="GO:0005891">
    <property type="term" value="C:voltage-gated calcium channel complex"/>
    <property type="evidence" value="ECO:0007669"/>
    <property type="project" value="InterPro"/>
</dbReference>
<dbReference type="GO" id="GO:0005245">
    <property type="term" value="F:voltage-gated calcium channel activity"/>
    <property type="evidence" value="ECO:0007669"/>
    <property type="project" value="InterPro"/>
</dbReference>
<feature type="transmembrane region" description="Helical" evidence="15">
    <location>
        <begin position="421"/>
        <end position="447"/>
    </location>
</feature>
<keyword evidence="7" id="KW-0406">Ion transport</keyword>
<evidence type="ECO:0000256" key="1">
    <source>
        <dbReference type="ARBA" id="ARBA00004141"/>
    </source>
</evidence>
<feature type="compositionally biased region" description="Polar residues" evidence="14">
    <location>
        <begin position="1597"/>
        <end position="1615"/>
    </location>
</feature>
<dbReference type="PANTHER" id="PTHR10037">
    <property type="entry name" value="VOLTAGE-GATED CATION CHANNEL CALCIUM AND SODIUM"/>
    <property type="match status" value="1"/>
</dbReference>
<feature type="coiled-coil region" evidence="13">
    <location>
        <begin position="320"/>
        <end position="347"/>
    </location>
</feature>
<keyword evidence="6 15" id="KW-1133">Transmembrane helix</keyword>
<feature type="region of interest" description="Disordered" evidence="14">
    <location>
        <begin position="374"/>
        <end position="410"/>
    </location>
</feature>
<evidence type="ECO:0000256" key="3">
    <source>
        <dbReference type="ARBA" id="ARBA00022692"/>
    </source>
</evidence>
<evidence type="ECO:0000256" key="5">
    <source>
        <dbReference type="ARBA" id="ARBA00022882"/>
    </source>
</evidence>
<name>A0A078AAK8_STYLE</name>
<feature type="domain" description="Ion transport" evidence="16">
    <location>
        <begin position="880"/>
        <end position="1155"/>
    </location>
</feature>
<feature type="transmembrane region" description="Helical" evidence="15">
    <location>
        <begin position="51"/>
        <end position="69"/>
    </location>
</feature>
<dbReference type="GO" id="GO:0046872">
    <property type="term" value="F:metal ion binding"/>
    <property type="evidence" value="ECO:0007669"/>
    <property type="project" value="UniProtKB-KW"/>
</dbReference>
<dbReference type="Proteomes" id="UP000039865">
    <property type="component" value="Unassembled WGS sequence"/>
</dbReference>
<keyword evidence="11" id="KW-0479">Metal-binding</keyword>
<dbReference type="InterPro" id="IPR002077">
    <property type="entry name" value="VDCCAlpha1"/>
</dbReference>
<dbReference type="Gene3D" id="1.10.238.10">
    <property type="entry name" value="EF-hand"/>
    <property type="match status" value="1"/>
</dbReference>
<feature type="region of interest" description="Disordered" evidence="14">
    <location>
        <begin position="1595"/>
        <end position="1626"/>
    </location>
</feature>
<keyword evidence="3 15" id="KW-0812">Transmembrane</keyword>
<keyword evidence="8 15" id="KW-0472">Membrane</keyword>
<keyword evidence="11 12" id="KW-0106">Calcium</keyword>
<sequence>MSGFNRQIIIEPPKRITEADNQKNYATVSLFCLTVTNPFRDKIIRVVLNQWFDRFILMIIVVNCVFLAIDDPNLDQLDYQIIADYIFLVLFTIEMCLKIIAMGFALRPYSYLRDAWNIVSYKIGLQYLQLDFIVVIMGWISKVVTANNVSAIRVIRILRPLRTINSMPGMRKLVQSLLNSLPTLFDILVLFSFFLVMFGTIATQLFGGLLQNRCANDEGVIQKGEDGNGFFCNNYDQCPGTWECINIGNPDYEVTSFDNILKSVLNIFIIITLEGWTDVMYKIRSATGSVAYDIFFILVVIIGAFFILNLMVAVQFSYLNAQFQEQKSKIEAQKLKETNQLMKIKEESPKSPLKEQVKFNDGFSQALGEVDKKDISNNENNSDTSHPFKSPDQKEIPTGEEVKPDNQQNDQKRYQKFKHQVFLLVESRGFNILIILLIMINTIFMAMEHYDQPESLTTAVNLGNSILTCIFALEMVLKMFGLGLRAYVKDGFNVFDAIIVIVGLLEFLNAGSKALTVLRAFRLLRIFKIVKSWTTLKKLLQTVLNSFSSIANLGLLMFLLIFIYSLIGMQFFSGPIPDNEDLSFRFNFNTFGYSLITIFVMLTAENWNSILIQFIDKDGFAASIYFVSMIIFGNIMVLNLFLAILLSFISENLDQEEEKQSTEGDNNGANDFQNEVVEEQFDYIQERLRVKAGIKGQGDKKLSDHDAHLAIEEQSKNQREDEKYASKMHNNNQLESSISPNEIHIGFGYKEERRVKISERSNEEESKQADFMYNQNNNQENGSQPERYNQLSDEISNLQRHENRSDQSKSVKIPNLDNSNNLNKSISNPESVSNIQKGSTGKRSYKTKSKNTILNIEGRSLFIFSQDSKVRKTLKAILTHSYFENFIYHLIGLNSLILALDEPQLKDEYQVLTLELCVTVISGIFIAEALAKIIVLGFAKGKTAYLKDYWNILDFTIVSFSVLNWILDSFSDISVSFLRGFRALRALRPLRMVSKNEGMKIVVNSLLTSIPNLFNVMLISLLFYLVFGILGVQLFKGALGSCNDITIDFKSNCVGSYIDPGTMEHVDREWSVPFNNFDNIFYSMVTFFEIATLENWPSVMFAAIDSQDIDYGPVLDNRPYIAVLFVVFIFITTFFVMNLFISVIVDKFNEEIKKKEGSHKFSEEQKEWVKMQRIMVHVNLKIKPICPNNKFRTFFFHVVMSKQFEFFISFVIALNTLFLCMDYYNAPASWSNALQVGNIIFVSVFAVEAAMKMTAHGIRFYFLETWNKFDFVIVILSLIALDESLFSFKVNALRIIRVARLLRMVKASKGLRHLLKTLWLSIGNIANVGMLLFLIFFTFTVAGMDLFGDLNDSEYITLNANFRSFYITIILLFRAATGENWNGIMHDCYDQTGIIGIFYWLAFELITHYIFLNVFIAVIYENFNDVKASEDENEVLSLKRKDIKAFVKTWAQFCPNGEHYMKTTDFSKFLEKLPPPLGYEGHKIERAKLNKIIFCLNIKSHLRENEGKVYFPEVMWAIFHSIIGNNDEQVHNCEQVTNIMKELKRKYKGLGKHVTPDSLCGNKYYRTEMTVSKYMCALQIYKNWKNFKAQREKLKQSRLQQDISPKPDQNQNYSVENRGGSIRSPNNPFDNNLSNNIFGNNQSDNLKISDFSDAQLINKDQQMYRNNDQMRLATFNNNTSVDNQKVFQFGSFQKVQSFAQQQDEFRMKSIEDEPQTFNNNQLDNQLGSEDQLQPNSFKKQGTRGSEMNNKIKLNDQNIQNYIDAAINEEKESSFQTEEMSEEVSNRYFNQDDDDPNNSNNKQVLIDFAQIKGQMGVKNFLDQGKQNQQDLNDSYLSDQTIKQEEVNHQEIVRNGQMRINDIKQLK</sequence>
<feature type="transmembrane region" description="Helical" evidence="15">
    <location>
        <begin position="624"/>
        <end position="649"/>
    </location>
</feature>
<feature type="transmembrane region" description="Helical" evidence="15">
    <location>
        <begin position="949"/>
        <end position="967"/>
    </location>
</feature>
<keyword evidence="12" id="KW-0107">Calcium channel</keyword>
<feature type="transmembrane region" description="Helical" evidence="15">
    <location>
        <begin position="1233"/>
        <end position="1251"/>
    </location>
</feature>
<dbReference type="InterPro" id="IPR027359">
    <property type="entry name" value="Volt_channel_dom_sf"/>
</dbReference>
<dbReference type="GO" id="GO:0001518">
    <property type="term" value="C:voltage-gated sodium channel complex"/>
    <property type="evidence" value="ECO:0007669"/>
    <property type="project" value="TreeGrafter"/>
</dbReference>
<reference evidence="17 18" key="1">
    <citation type="submission" date="2014-06" db="EMBL/GenBank/DDBJ databases">
        <authorList>
            <person name="Swart Estienne"/>
        </authorList>
    </citation>
    <scope>NUCLEOTIDE SEQUENCE [LARGE SCALE GENOMIC DNA]</scope>
    <source>
        <strain evidence="17 18">130c</strain>
    </source>
</reference>
<feature type="compositionally biased region" description="Polar residues" evidence="14">
    <location>
        <begin position="377"/>
        <end position="387"/>
    </location>
</feature>
<feature type="binding site" evidence="11">
    <location>
        <position position="1094"/>
    </location>
    <ligand>
        <name>Ca(2+)</name>
        <dbReference type="ChEBI" id="CHEBI:29108"/>
    </ligand>
</feature>
<keyword evidence="5 12" id="KW-0851">Voltage-gated channel</keyword>
<feature type="transmembrane region" description="Helical" evidence="15">
    <location>
        <begin position="1397"/>
        <end position="1420"/>
    </location>
</feature>
<feature type="transmembrane region" description="Helical" evidence="15">
    <location>
        <begin position="1206"/>
        <end position="1226"/>
    </location>
</feature>
<evidence type="ECO:0000256" key="4">
    <source>
        <dbReference type="ARBA" id="ARBA00022737"/>
    </source>
</evidence>
<feature type="transmembrane region" description="Helical" evidence="15">
    <location>
        <begin position="1355"/>
        <end position="1376"/>
    </location>
</feature>
<protein>
    <submittedName>
        <fullName evidence="17">Sodium voltage-type isoform cra_a</fullName>
    </submittedName>
</protein>
<feature type="transmembrane region" description="Helical" evidence="15">
    <location>
        <begin position="550"/>
        <end position="572"/>
    </location>
</feature>
<evidence type="ECO:0000256" key="9">
    <source>
        <dbReference type="ARBA" id="ARBA00023180"/>
    </source>
</evidence>
<feature type="transmembrane region" description="Helical" evidence="15">
    <location>
        <begin position="1013"/>
        <end position="1035"/>
    </location>
</feature>
<feature type="transmembrane region" description="Helical" evidence="15">
    <location>
        <begin position="81"/>
        <end position="106"/>
    </location>
</feature>
<dbReference type="Pfam" id="PF00520">
    <property type="entry name" value="Ion_trans"/>
    <property type="match status" value="4"/>
</dbReference>
<feature type="region of interest" description="Disordered" evidence="14">
    <location>
        <begin position="1715"/>
        <end position="1754"/>
    </location>
</feature>
<feature type="region of interest" description="Disordered" evidence="14">
    <location>
        <begin position="1771"/>
        <end position="1799"/>
    </location>
</feature>
<dbReference type="GO" id="GO:0005248">
    <property type="term" value="F:voltage-gated sodium channel activity"/>
    <property type="evidence" value="ECO:0007669"/>
    <property type="project" value="TreeGrafter"/>
</dbReference>
<dbReference type="Gene3D" id="1.10.287.70">
    <property type="match status" value="4"/>
</dbReference>
<feature type="domain" description="Ion transport" evidence="16">
    <location>
        <begin position="49"/>
        <end position="324"/>
    </location>
</feature>
<feature type="transmembrane region" description="Helical" evidence="15">
    <location>
        <begin position="584"/>
        <end position="604"/>
    </location>
</feature>
<feature type="domain" description="Ion transport" evidence="16">
    <location>
        <begin position="1202"/>
        <end position="1429"/>
    </location>
</feature>
<dbReference type="OMA" id="DPFYHNQ"/>
<keyword evidence="2" id="KW-0813">Transport</keyword>
<dbReference type="PANTHER" id="PTHR10037:SF62">
    <property type="entry name" value="SODIUM CHANNEL PROTEIN 60E"/>
    <property type="match status" value="1"/>
</dbReference>
<keyword evidence="13" id="KW-0175">Coiled coil</keyword>
<dbReference type="FunFam" id="1.20.120.350:FF:000068">
    <property type="entry name" value="Sodium channel protein"/>
    <property type="match status" value="1"/>
</dbReference>
<keyword evidence="10" id="KW-0407">Ion channel</keyword>
<evidence type="ECO:0000256" key="7">
    <source>
        <dbReference type="ARBA" id="ARBA00023065"/>
    </source>
</evidence>
<feature type="compositionally biased region" description="Basic and acidic residues" evidence="14">
    <location>
        <begin position="389"/>
        <end position="404"/>
    </location>
</feature>
<feature type="transmembrane region" description="Helical" evidence="15">
    <location>
        <begin position="118"/>
        <end position="140"/>
    </location>
</feature>
<feature type="domain" description="Ion transport" evidence="16">
    <location>
        <begin position="428"/>
        <end position="651"/>
    </location>
</feature>
<dbReference type="InterPro" id="IPR043203">
    <property type="entry name" value="VGCC_Ca_Na"/>
</dbReference>
<comment type="similarity">
    <text evidence="12">Belongs to the calcium channel alpha-1 subunit (TC 1.A.1.11) family.</text>
</comment>